<dbReference type="EMBL" id="CP036275">
    <property type="protein sequence ID" value="QDU41343.1"/>
    <property type="molecule type" value="Genomic_DNA"/>
</dbReference>
<dbReference type="CDD" id="cd11614">
    <property type="entry name" value="SAF_CpaB_FlgA_like"/>
    <property type="match status" value="1"/>
</dbReference>
<dbReference type="Pfam" id="PF16976">
    <property type="entry name" value="RcpC"/>
    <property type="match status" value="1"/>
</dbReference>
<gene>
    <name evidence="3" type="ORF">Mal4_57090</name>
</gene>
<evidence type="ECO:0000256" key="1">
    <source>
        <dbReference type="SAM" id="MobiDB-lite"/>
    </source>
</evidence>
<accession>A0A517ZFS2</accession>
<feature type="domain" description="SAF" evidence="2">
    <location>
        <begin position="42"/>
        <end position="104"/>
    </location>
</feature>
<name>A0A517ZFS2_9PLAN</name>
<protein>
    <recommendedName>
        <fullName evidence="2">SAF domain-containing protein</fullName>
    </recommendedName>
</protein>
<dbReference type="NCBIfam" id="TIGR03177">
    <property type="entry name" value="pilus_cpaB"/>
    <property type="match status" value="1"/>
</dbReference>
<dbReference type="OrthoDB" id="163768at2"/>
<keyword evidence="4" id="KW-1185">Reference proteome</keyword>
<feature type="region of interest" description="Disordered" evidence="1">
    <location>
        <begin position="283"/>
        <end position="340"/>
    </location>
</feature>
<feature type="compositionally biased region" description="Polar residues" evidence="1">
    <location>
        <begin position="328"/>
        <end position="340"/>
    </location>
</feature>
<dbReference type="InterPro" id="IPR017592">
    <property type="entry name" value="Pilus_assmbl_Flp-typ_CpaB"/>
</dbReference>
<dbReference type="AlphaFoldDB" id="A0A517ZFS2"/>
<dbReference type="InterPro" id="IPR013974">
    <property type="entry name" value="SAF"/>
</dbReference>
<dbReference type="Proteomes" id="UP000320496">
    <property type="component" value="Chromosome"/>
</dbReference>
<reference evidence="3 4" key="1">
    <citation type="submission" date="2019-02" db="EMBL/GenBank/DDBJ databases">
        <title>Deep-cultivation of Planctomycetes and their phenomic and genomic characterization uncovers novel biology.</title>
        <authorList>
            <person name="Wiegand S."/>
            <person name="Jogler M."/>
            <person name="Boedeker C."/>
            <person name="Pinto D."/>
            <person name="Vollmers J."/>
            <person name="Rivas-Marin E."/>
            <person name="Kohn T."/>
            <person name="Peeters S.H."/>
            <person name="Heuer A."/>
            <person name="Rast P."/>
            <person name="Oberbeckmann S."/>
            <person name="Bunk B."/>
            <person name="Jeske O."/>
            <person name="Meyerdierks A."/>
            <person name="Storesund J.E."/>
            <person name="Kallscheuer N."/>
            <person name="Luecker S."/>
            <person name="Lage O.M."/>
            <person name="Pohl T."/>
            <person name="Merkel B.J."/>
            <person name="Hornburger P."/>
            <person name="Mueller R.-W."/>
            <person name="Bruemmer F."/>
            <person name="Labrenz M."/>
            <person name="Spormann A.M."/>
            <person name="Op den Camp H."/>
            <person name="Overmann J."/>
            <person name="Amann R."/>
            <person name="Jetten M.S.M."/>
            <person name="Mascher T."/>
            <person name="Medema M.H."/>
            <person name="Devos D.P."/>
            <person name="Kaster A.-K."/>
            <person name="Ovreas L."/>
            <person name="Rohde M."/>
            <person name="Galperin M.Y."/>
            <person name="Jogler C."/>
        </authorList>
    </citation>
    <scope>NUCLEOTIDE SEQUENCE [LARGE SCALE GENOMIC DNA]</scope>
    <source>
        <strain evidence="3 4">Mal4</strain>
    </source>
</reference>
<dbReference type="RefSeq" id="WP_145372635.1">
    <property type="nucleotide sequence ID" value="NZ_CP036275.1"/>
</dbReference>
<evidence type="ECO:0000259" key="2">
    <source>
        <dbReference type="SMART" id="SM00858"/>
    </source>
</evidence>
<evidence type="ECO:0000313" key="3">
    <source>
        <dbReference type="EMBL" id="QDU41343.1"/>
    </source>
</evidence>
<sequence length="340" mass="36198">MKRLTPAMLTVIMLLVVGGLVTAYVAKNLLARDEAPPEDPVVNVPMAIANLEPGTVITEAHLALGPARRSGLDREVVRSNRVLVGRVVRNGIKAAEPIRTTDLYPPGEYPPLEIAEGMRAVSIALGDGSAVVDGLVRPGQYVDVHFTPDSYPDEDYTGGLTMTLFNGVKVLAINRASQAGTVGRGSNSVTLELTREQANILILAKQKGALQLTYTPEGAGTGGVAISDEDRATFDEILGLDPPEPPEEPAVTEIYSGTGRRVLSFRKGRRTDDYDVMPYDWSDRRYQNSYGGRGRYRGASRDAAAPADTESDNGPATAGGSAPGRNAGSASDSRQGRYSI</sequence>
<proteinExistence type="predicted"/>
<dbReference type="KEGG" id="mri:Mal4_57090"/>
<dbReference type="Pfam" id="PF08666">
    <property type="entry name" value="SAF"/>
    <property type="match status" value="1"/>
</dbReference>
<evidence type="ECO:0000313" key="4">
    <source>
        <dbReference type="Proteomes" id="UP000320496"/>
    </source>
</evidence>
<dbReference type="SMART" id="SM00858">
    <property type="entry name" value="SAF"/>
    <property type="match status" value="1"/>
</dbReference>
<organism evidence="3 4">
    <name type="scientific">Maioricimonas rarisocia</name>
    <dbReference type="NCBI Taxonomy" id="2528026"/>
    <lineage>
        <taxon>Bacteria</taxon>
        <taxon>Pseudomonadati</taxon>
        <taxon>Planctomycetota</taxon>
        <taxon>Planctomycetia</taxon>
        <taxon>Planctomycetales</taxon>
        <taxon>Planctomycetaceae</taxon>
        <taxon>Maioricimonas</taxon>
    </lineage>
</organism>
<dbReference type="InterPro" id="IPR031571">
    <property type="entry name" value="RcpC_dom"/>
</dbReference>